<protein>
    <submittedName>
        <fullName evidence="8">YihY family inner membrane protein</fullName>
    </submittedName>
</protein>
<name>A0AAE3YH02_9ACTN</name>
<dbReference type="Proteomes" id="UP001183643">
    <property type="component" value="Unassembled WGS sequence"/>
</dbReference>
<organism evidence="8 9">
    <name type="scientific">Catenuloplanes atrovinosus</name>
    <dbReference type="NCBI Taxonomy" id="137266"/>
    <lineage>
        <taxon>Bacteria</taxon>
        <taxon>Bacillati</taxon>
        <taxon>Actinomycetota</taxon>
        <taxon>Actinomycetes</taxon>
        <taxon>Micromonosporales</taxon>
        <taxon>Micromonosporaceae</taxon>
        <taxon>Catenuloplanes</taxon>
    </lineage>
</organism>
<feature type="compositionally biased region" description="Basic residues" evidence="6">
    <location>
        <begin position="363"/>
        <end position="373"/>
    </location>
</feature>
<evidence type="ECO:0000256" key="1">
    <source>
        <dbReference type="ARBA" id="ARBA00004651"/>
    </source>
</evidence>
<gene>
    <name evidence="8" type="ORF">J2S41_000521</name>
</gene>
<evidence type="ECO:0000256" key="6">
    <source>
        <dbReference type="SAM" id="MobiDB-lite"/>
    </source>
</evidence>
<reference evidence="8" key="1">
    <citation type="submission" date="2023-07" db="EMBL/GenBank/DDBJ databases">
        <title>Sequencing the genomes of 1000 actinobacteria strains.</title>
        <authorList>
            <person name="Klenk H.-P."/>
        </authorList>
    </citation>
    <scope>NUCLEOTIDE SEQUENCE</scope>
    <source>
        <strain evidence="8">DSM 44707</strain>
    </source>
</reference>
<keyword evidence="5 7" id="KW-0472">Membrane</keyword>
<evidence type="ECO:0000256" key="5">
    <source>
        <dbReference type="ARBA" id="ARBA00023136"/>
    </source>
</evidence>
<keyword evidence="4 7" id="KW-1133">Transmembrane helix</keyword>
<feature type="transmembrane region" description="Helical" evidence="7">
    <location>
        <begin position="158"/>
        <end position="181"/>
    </location>
</feature>
<dbReference type="PANTHER" id="PTHR30213:SF0">
    <property type="entry name" value="UPF0761 MEMBRANE PROTEIN YIHY"/>
    <property type="match status" value="1"/>
</dbReference>
<dbReference type="InterPro" id="IPR017039">
    <property type="entry name" value="Virul_fac_BrkB"/>
</dbReference>
<dbReference type="NCBIfam" id="TIGR00765">
    <property type="entry name" value="yihY_not_rbn"/>
    <property type="match status" value="1"/>
</dbReference>
<sequence length="373" mass="40314">MSSTNQVPETRLMSGDELSADDAWHALRVYGRWHLFHDAFVRFRYGDGFSHSRALALQLCLAVVPFLIALAGLATDLGVEEGGLVVADTILALTPGASHDIVADLLTDDQRTEEAGELALALGLITGMVSLTQTMAQIERGANRIYGVERDRPALLKYVRAAVLAVLAGVPALFGFLTLVASRPFGDSIARRYPVWGDEFAAVWNVVRWPASLALVVFAVGVIFRYAPRRRQPGLSWLLFGAALATVLWWATSLLLAGYVRFSGGFGDTYGPLTGIIALLIWANLTGIALFLGLAFAAQLEAARVGAPEPAEPDRWRPTPADDRPHAPHLPSARSSKNRKSVKAARVRSFGAGFAVGPDGTHRRVRPHKPPPE</sequence>
<accession>A0AAE3YH02</accession>
<feature type="compositionally biased region" description="Basic and acidic residues" evidence="6">
    <location>
        <begin position="312"/>
        <end position="326"/>
    </location>
</feature>
<feature type="transmembrane region" description="Helical" evidence="7">
    <location>
        <begin position="236"/>
        <end position="260"/>
    </location>
</feature>
<feature type="transmembrane region" description="Helical" evidence="7">
    <location>
        <begin position="272"/>
        <end position="297"/>
    </location>
</feature>
<evidence type="ECO:0000256" key="7">
    <source>
        <dbReference type="SAM" id="Phobius"/>
    </source>
</evidence>
<dbReference type="RefSeq" id="WP_310362548.1">
    <property type="nucleotide sequence ID" value="NZ_JAVDYB010000001.1"/>
</dbReference>
<keyword evidence="9" id="KW-1185">Reference proteome</keyword>
<evidence type="ECO:0000313" key="9">
    <source>
        <dbReference type="Proteomes" id="UP001183643"/>
    </source>
</evidence>
<feature type="compositionally biased region" description="Basic residues" evidence="6">
    <location>
        <begin position="336"/>
        <end position="346"/>
    </location>
</feature>
<feature type="transmembrane region" description="Helical" evidence="7">
    <location>
        <begin position="54"/>
        <end position="74"/>
    </location>
</feature>
<comment type="subcellular location">
    <subcellularLocation>
        <location evidence="1">Cell membrane</location>
        <topology evidence="1">Multi-pass membrane protein</topology>
    </subcellularLocation>
</comment>
<evidence type="ECO:0000256" key="4">
    <source>
        <dbReference type="ARBA" id="ARBA00022989"/>
    </source>
</evidence>
<comment type="caution">
    <text evidence="8">The sequence shown here is derived from an EMBL/GenBank/DDBJ whole genome shotgun (WGS) entry which is preliminary data.</text>
</comment>
<dbReference type="Pfam" id="PF03631">
    <property type="entry name" value="Virul_fac_BrkB"/>
    <property type="match status" value="1"/>
</dbReference>
<dbReference type="AlphaFoldDB" id="A0AAE3YH02"/>
<keyword evidence="3 7" id="KW-0812">Transmembrane</keyword>
<feature type="transmembrane region" description="Helical" evidence="7">
    <location>
        <begin position="201"/>
        <end position="224"/>
    </location>
</feature>
<evidence type="ECO:0000256" key="3">
    <source>
        <dbReference type="ARBA" id="ARBA00022692"/>
    </source>
</evidence>
<proteinExistence type="predicted"/>
<dbReference type="PANTHER" id="PTHR30213">
    <property type="entry name" value="INNER MEMBRANE PROTEIN YHJD"/>
    <property type="match status" value="1"/>
</dbReference>
<dbReference type="EMBL" id="JAVDYB010000001">
    <property type="protein sequence ID" value="MDR7273743.1"/>
    <property type="molecule type" value="Genomic_DNA"/>
</dbReference>
<evidence type="ECO:0000313" key="8">
    <source>
        <dbReference type="EMBL" id="MDR7273743.1"/>
    </source>
</evidence>
<evidence type="ECO:0000256" key="2">
    <source>
        <dbReference type="ARBA" id="ARBA00022475"/>
    </source>
</evidence>
<keyword evidence="2" id="KW-1003">Cell membrane</keyword>
<feature type="region of interest" description="Disordered" evidence="6">
    <location>
        <begin position="307"/>
        <end position="373"/>
    </location>
</feature>
<dbReference type="GO" id="GO:0005886">
    <property type="term" value="C:plasma membrane"/>
    <property type="evidence" value="ECO:0007669"/>
    <property type="project" value="UniProtKB-SubCell"/>
</dbReference>